<dbReference type="InterPro" id="IPR005467">
    <property type="entry name" value="His_kinase_dom"/>
</dbReference>
<dbReference type="SUPFAM" id="SSF55874">
    <property type="entry name" value="ATPase domain of HSP90 chaperone/DNA topoisomerase II/histidine kinase"/>
    <property type="match status" value="1"/>
</dbReference>
<keyword evidence="11" id="KW-0902">Two-component regulatory system</keyword>
<evidence type="ECO:0000313" key="17">
    <source>
        <dbReference type="Proteomes" id="UP001355056"/>
    </source>
</evidence>
<keyword evidence="5" id="KW-0808">Transferase</keyword>
<dbReference type="PROSITE" id="PS50885">
    <property type="entry name" value="HAMP"/>
    <property type="match status" value="1"/>
</dbReference>
<evidence type="ECO:0000256" key="8">
    <source>
        <dbReference type="ARBA" id="ARBA00022777"/>
    </source>
</evidence>
<dbReference type="InterPro" id="IPR003661">
    <property type="entry name" value="HisK_dim/P_dom"/>
</dbReference>
<evidence type="ECO:0000256" key="12">
    <source>
        <dbReference type="ARBA" id="ARBA00023136"/>
    </source>
</evidence>
<dbReference type="Proteomes" id="UP001355056">
    <property type="component" value="Unassembled WGS sequence"/>
</dbReference>
<comment type="subcellular location">
    <subcellularLocation>
        <location evidence="2">Membrane</location>
    </subcellularLocation>
</comment>
<dbReference type="CDD" id="cd16954">
    <property type="entry name" value="HATPase_PhoQ-like"/>
    <property type="match status" value="1"/>
</dbReference>
<dbReference type="InterPro" id="IPR036890">
    <property type="entry name" value="HATPase_C_sf"/>
</dbReference>
<keyword evidence="9 16" id="KW-0067">ATP-binding</keyword>
<comment type="catalytic activity">
    <reaction evidence="1">
        <text>ATP + protein L-histidine = ADP + protein N-phospho-L-histidine.</text>
        <dbReference type="EC" id="2.7.13.3"/>
    </reaction>
</comment>
<dbReference type="InterPro" id="IPR058619">
    <property type="entry name" value="PhoQ/CarS-like_HATPase"/>
</dbReference>
<evidence type="ECO:0000256" key="9">
    <source>
        <dbReference type="ARBA" id="ARBA00022840"/>
    </source>
</evidence>
<evidence type="ECO:0000256" key="10">
    <source>
        <dbReference type="ARBA" id="ARBA00022989"/>
    </source>
</evidence>
<keyword evidence="6 13" id="KW-0812">Transmembrane</keyword>
<keyword evidence="4" id="KW-0597">Phosphoprotein</keyword>
<evidence type="ECO:0000256" key="1">
    <source>
        <dbReference type="ARBA" id="ARBA00000085"/>
    </source>
</evidence>
<keyword evidence="8" id="KW-0418">Kinase</keyword>
<evidence type="ECO:0000313" key="16">
    <source>
        <dbReference type="EMBL" id="MEG3184215.1"/>
    </source>
</evidence>
<evidence type="ECO:0000256" key="7">
    <source>
        <dbReference type="ARBA" id="ARBA00022741"/>
    </source>
</evidence>
<keyword evidence="12 13" id="KW-0472">Membrane</keyword>
<dbReference type="Pfam" id="PF02518">
    <property type="entry name" value="HATPase_c"/>
    <property type="match status" value="1"/>
</dbReference>
<keyword evidence="17" id="KW-1185">Reference proteome</keyword>
<proteinExistence type="predicted"/>
<feature type="transmembrane region" description="Helical" evidence="13">
    <location>
        <begin position="178"/>
        <end position="197"/>
    </location>
</feature>
<evidence type="ECO:0000256" key="2">
    <source>
        <dbReference type="ARBA" id="ARBA00004370"/>
    </source>
</evidence>
<dbReference type="InterPro" id="IPR003594">
    <property type="entry name" value="HATPase_dom"/>
</dbReference>
<dbReference type="Gene3D" id="3.30.565.10">
    <property type="entry name" value="Histidine kinase-like ATPase, C-terminal domain"/>
    <property type="match status" value="1"/>
</dbReference>
<protein>
    <recommendedName>
        <fullName evidence="3">histidine kinase</fullName>
        <ecNumber evidence="3">2.7.13.3</ecNumber>
    </recommendedName>
</protein>
<dbReference type="EMBL" id="JAXGFP010000004">
    <property type="protein sequence ID" value="MEG3184215.1"/>
    <property type="molecule type" value="Genomic_DNA"/>
</dbReference>
<sequence length="465" mass="51623">MSWGQPRSLQARQLLAASLGLVAFLALAGYALDRAFLETAESNLYQRMRSYALAYADADFARDGTFIPPYTPPDPRFDRPGSGLYAEVVLPNGHWDSGSSIGPVLPESELLPAMVETFEGPLPITEIDGEVGQAYRYGRGLIWDPDQNSDVDEFPYTIYILEDTTALSRQVEVFREALWRYLGGAGLILLLLQGLILRWSLRPLRRVIDELKRVQRGVISRMSERHPRELAPLAESINAFIEIERENLDQQRNTLADLAHSLKTPLAVLRARLDDDAPENELREDVDLQLRRMNDLVSYQLARAASSGHALFSAPIDIEPHAEQLVRSLEKVYAGKGVLCEFDVAEGSQFLGEPGDLQELLGNLLENAFKWARSRVLLTVKPGETAPNRRPGLLLAVDDDGPGVPPEKVALILQRGVRGDERVQGHGIGLAIVQDIVRAYRGVLDVRASDELGGARFEVQLPPRL</sequence>
<gene>
    <name evidence="16" type="ORF">SNE34_09355</name>
</gene>
<evidence type="ECO:0000256" key="3">
    <source>
        <dbReference type="ARBA" id="ARBA00012438"/>
    </source>
</evidence>
<dbReference type="InterPro" id="IPR004358">
    <property type="entry name" value="Sig_transdc_His_kin-like_C"/>
</dbReference>
<reference evidence="16 17" key="1">
    <citation type="journal article" date="2016" name="Int. J. Syst. Evol. Microbiol.">
        <title>Lysobacter erysipheiresistens sp. nov., an antagonist of powdery mildew, isolated from tobacco-cultivated soil.</title>
        <authorList>
            <person name="Xie B."/>
            <person name="Li T."/>
            <person name="Lin X."/>
            <person name="Wang C.J."/>
            <person name="Chen Y.J."/>
            <person name="Liu W.J."/>
            <person name="Zhao Z.W."/>
        </authorList>
    </citation>
    <scope>NUCLEOTIDE SEQUENCE [LARGE SCALE GENOMIC DNA]</scope>
    <source>
        <strain evidence="16 17">RS-LYSO-3</strain>
    </source>
</reference>
<evidence type="ECO:0000256" key="5">
    <source>
        <dbReference type="ARBA" id="ARBA00022679"/>
    </source>
</evidence>
<evidence type="ECO:0000259" key="15">
    <source>
        <dbReference type="PROSITE" id="PS50885"/>
    </source>
</evidence>
<dbReference type="GO" id="GO:0005524">
    <property type="term" value="F:ATP binding"/>
    <property type="evidence" value="ECO:0007669"/>
    <property type="project" value="UniProtKB-KW"/>
</dbReference>
<name>A0ABU7YZ25_9GAMM</name>
<dbReference type="InterPro" id="IPR036097">
    <property type="entry name" value="HisK_dim/P_sf"/>
</dbReference>
<dbReference type="InterPro" id="IPR050428">
    <property type="entry name" value="TCS_sensor_his_kinase"/>
</dbReference>
<feature type="domain" description="HAMP" evidence="15">
    <location>
        <begin position="198"/>
        <end position="249"/>
    </location>
</feature>
<accession>A0ABU7YZ25</accession>
<dbReference type="SMART" id="SM00387">
    <property type="entry name" value="HATPase_c"/>
    <property type="match status" value="1"/>
</dbReference>
<evidence type="ECO:0000256" key="4">
    <source>
        <dbReference type="ARBA" id="ARBA00022553"/>
    </source>
</evidence>
<keyword evidence="7" id="KW-0547">Nucleotide-binding</keyword>
<dbReference type="CDD" id="cd00082">
    <property type="entry name" value="HisKA"/>
    <property type="match status" value="1"/>
</dbReference>
<dbReference type="SUPFAM" id="SSF47384">
    <property type="entry name" value="Homodimeric domain of signal transducing histidine kinase"/>
    <property type="match status" value="1"/>
</dbReference>
<dbReference type="Gene3D" id="1.10.287.130">
    <property type="match status" value="1"/>
</dbReference>
<evidence type="ECO:0000256" key="13">
    <source>
        <dbReference type="SAM" id="Phobius"/>
    </source>
</evidence>
<dbReference type="RefSeq" id="WP_332616717.1">
    <property type="nucleotide sequence ID" value="NZ_JAXGFP010000004.1"/>
</dbReference>
<feature type="domain" description="Histidine kinase" evidence="14">
    <location>
        <begin position="257"/>
        <end position="465"/>
    </location>
</feature>
<organism evidence="16 17">
    <name type="scientific">Novilysobacter erysipheiresistens</name>
    <dbReference type="NCBI Taxonomy" id="1749332"/>
    <lineage>
        <taxon>Bacteria</taxon>
        <taxon>Pseudomonadati</taxon>
        <taxon>Pseudomonadota</taxon>
        <taxon>Gammaproteobacteria</taxon>
        <taxon>Lysobacterales</taxon>
        <taxon>Lysobacteraceae</taxon>
        <taxon>Novilysobacter</taxon>
    </lineage>
</organism>
<dbReference type="PROSITE" id="PS50109">
    <property type="entry name" value="HIS_KIN"/>
    <property type="match status" value="1"/>
</dbReference>
<dbReference type="PANTHER" id="PTHR45436">
    <property type="entry name" value="SENSOR HISTIDINE KINASE YKOH"/>
    <property type="match status" value="1"/>
</dbReference>
<dbReference type="EC" id="2.7.13.3" evidence="3"/>
<dbReference type="PANTHER" id="PTHR45436:SF4">
    <property type="entry name" value="SENSOR PROTEIN PHOQ"/>
    <property type="match status" value="1"/>
</dbReference>
<dbReference type="PRINTS" id="PR00344">
    <property type="entry name" value="BCTRLSENSOR"/>
</dbReference>
<evidence type="ECO:0000259" key="14">
    <source>
        <dbReference type="PROSITE" id="PS50109"/>
    </source>
</evidence>
<keyword evidence="10 13" id="KW-1133">Transmembrane helix</keyword>
<evidence type="ECO:0000256" key="6">
    <source>
        <dbReference type="ARBA" id="ARBA00022692"/>
    </source>
</evidence>
<comment type="caution">
    <text evidence="16">The sequence shown here is derived from an EMBL/GenBank/DDBJ whole genome shotgun (WGS) entry which is preliminary data.</text>
</comment>
<evidence type="ECO:0000256" key="11">
    <source>
        <dbReference type="ARBA" id="ARBA00023012"/>
    </source>
</evidence>
<dbReference type="InterPro" id="IPR003660">
    <property type="entry name" value="HAMP_dom"/>
</dbReference>